<dbReference type="VEuPathDB" id="PlasmoDB:PmUG01_12057300"/>
<dbReference type="InterPro" id="IPR035802">
    <property type="entry name" value="ENTH/VHS_tepsin"/>
</dbReference>
<keyword evidence="4" id="KW-0968">Cytoplasmic vesicle</keyword>
<name>A0A1A8W9Z0_PLAMA</name>
<dbReference type="PANTHER" id="PTHR21514">
    <property type="entry name" value="AP-4 COMPLEX ACCESSORY SUBUNIT TEPSIN"/>
    <property type="match status" value="1"/>
</dbReference>
<dbReference type="RefSeq" id="XP_028863253.1">
    <property type="nucleotide sequence ID" value="XM_029006801.1"/>
</dbReference>
<dbReference type="InterPro" id="IPR008942">
    <property type="entry name" value="ENTH_VHS"/>
</dbReference>
<evidence type="ECO:0000259" key="6">
    <source>
        <dbReference type="Pfam" id="PF01417"/>
    </source>
</evidence>
<reference evidence="8 10" key="3">
    <citation type="submission" date="2016-06" db="EMBL/GenBank/DDBJ databases">
        <authorList>
            <consortium name="Pathogen Informatics"/>
        </authorList>
    </citation>
    <scope>NUCLEOTIDE SEQUENCE [LARGE SCALE GENOMIC DNA]</scope>
</reference>
<feature type="compositionally biased region" description="Polar residues" evidence="5">
    <location>
        <begin position="601"/>
        <end position="616"/>
    </location>
</feature>
<keyword evidence="10" id="KW-1185">Reference proteome</keyword>
<feature type="region of interest" description="Disordered" evidence="5">
    <location>
        <begin position="601"/>
        <end position="621"/>
    </location>
</feature>
<accession>A0A1A8W9Z0</accession>
<sequence>MNRLILNKATSSNDEPTPGYLYNEISQIAFCSKDSLNFVGEYLIKKLQRTDLNVKLKTLKILKHLCDKKRSDFRIFLKKKIDLIKECQNCNIVHDELKGDTPSMLVRKEATDLIKVIYSYDGADNNVKNSVSNSQDMMKNNRIEGFGNSVFEKYNNGVSNSYTSPTSASANSMEYNLNANNSTMNKFNNRNNYMSKMLGFGNPYFNQNPVQKTKGEIAMKYLNEVANKYIPSSFVNKINKVSASISKNYANGSLNIQSIMNGNAFSRNFEKSYMRRKDNFNSYGGNCSGNYGGGGYIGTCHPNFNKMEKARKPQESQASGIYEAKIIDDVLMTTGINKVPCENLLNEFSQKCETLDTKVIVSILTSKLKSKFTDEEETWKYKFKVLCVIRHLLIHRKKKGNEKVIETLDFLIQDLKNQTLEELYKCKEIKQLKKHVIEIFVLMGLQQKPSTEKESVKKEFKKTVEIPNLLDIDDEFPLPSNKHDTNSAMRGGGMTDRISIRNSDTNNNNYNNNHSSSTVPSRSNININNFSPNNNMNSFDLFHHDTKDIKQNCQESIRKKKYNENKDYHNDDFLMNSQTDKNNELFSSLNVKNLSQMNINMSNKNGDTKYRNMSTSKNEERDYISQTTNSIVNAPTKIKKNCNNNLIFLDNKNNDYNQKGGQTNTLSYNQSNLNDDDNILSFENDNIKHPYKSNNNQINFLWENMQSASTHINDLSHLNIGNPDKSVANNYDHINKKCELSNHSNNDINALISGDKERHPFDKKNLQNIENSKYNNDFSLIDINENICSGTRRTFDNADMDGNMHNLKNESYIDGATNYRNHNNASAISNNKSKYNTNKVSDSFENSLNNSMKIDDDQINNFFTSFTITSTKTEESNTKPNVKLDAFELLADQLKL</sequence>
<organism evidence="7 9">
    <name type="scientific">Plasmodium malariae</name>
    <dbReference type="NCBI Taxonomy" id="5858"/>
    <lineage>
        <taxon>Eukaryota</taxon>
        <taxon>Sar</taxon>
        <taxon>Alveolata</taxon>
        <taxon>Apicomplexa</taxon>
        <taxon>Aconoidasida</taxon>
        <taxon>Haemosporida</taxon>
        <taxon>Plasmodiidae</taxon>
        <taxon>Plasmodium</taxon>
        <taxon>Plasmodium (Plasmodium)</taxon>
    </lineage>
</organism>
<feature type="domain" description="ENTH" evidence="6">
    <location>
        <begin position="6"/>
        <end position="119"/>
    </location>
</feature>
<dbReference type="CDD" id="cd03572">
    <property type="entry name" value="ENTH_like_Tepsin"/>
    <property type="match status" value="1"/>
</dbReference>
<evidence type="ECO:0000256" key="5">
    <source>
        <dbReference type="SAM" id="MobiDB-lite"/>
    </source>
</evidence>
<evidence type="ECO:0000313" key="7">
    <source>
        <dbReference type="EMBL" id="SBS88529.1"/>
    </source>
</evidence>
<evidence type="ECO:0000256" key="2">
    <source>
        <dbReference type="ARBA" id="ARBA00004601"/>
    </source>
</evidence>
<dbReference type="Proteomes" id="UP000078597">
    <property type="component" value="Unassembled WGS sequence"/>
</dbReference>
<evidence type="ECO:0000256" key="3">
    <source>
        <dbReference type="ARBA" id="ARBA00023034"/>
    </source>
</evidence>
<feature type="region of interest" description="Disordered" evidence="5">
    <location>
        <begin position="502"/>
        <end position="523"/>
    </location>
</feature>
<dbReference type="KEGG" id="pmal:PMUG01_12057300"/>
<dbReference type="PANTHER" id="PTHR21514:SF0">
    <property type="entry name" value="AP-4 COMPLEX ACCESSORY SUBUNIT TEPSIN"/>
    <property type="match status" value="1"/>
</dbReference>
<dbReference type="EMBL" id="LT594633">
    <property type="protein sequence ID" value="SCO93976.1"/>
    <property type="molecule type" value="Genomic_DNA"/>
</dbReference>
<comment type="subcellular location">
    <subcellularLocation>
        <location evidence="1">Cytoplasmic vesicle</location>
    </subcellularLocation>
    <subcellularLocation>
        <location evidence="2">Golgi apparatus</location>
        <location evidence="2">trans-Golgi network</location>
    </subcellularLocation>
</comment>
<dbReference type="SUPFAM" id="SSF48464">
    <property type="entry name" value="ENTH/VHS domain"/>
    <property type="match status" value="1"/>
</dbReference>
<dbReference type="AlphaFoldDB" id="A0A1A8W9Z0"/>
<dbReference type="GO" id="GO:0031410">
    <property type="term" value="C:cytoplasmic vesicle"/>
    <property type="evidence" value="ECO:0007669"/>
    <property type="project" value="UniProtKB-SubCell"/>
</dbReference>
<keyword evidence="3" id="KW-0333">Golgi apparatus</keyword>
<dbReference type="Gene3D" id="1.25.40.90">
    <property type="match status" value="1"/>
</dbReference>
<dbReference type="OrthoDB" id="118154at2759"/>
<evidence type="ECO:0000313" key="8">
    <source>
        <dbReference type="EMBL" id="SCO93976.1"/>
    </source>
</evidence>
<evidence type="ECO:0000256" key="1">
    <source>
        <dbReference type="ARBA" id="ARBA00004541"/>
    </source>
</evidence>
<protein>
    <recommendedName>
        <fullName evidence="6">ENTH domain-containing protein</fullName>
    </recommendedName>
</protein>
<evidence type="ECO:0000256" key="4">
    <source>
        <dbReference type="ARBA" id="ARBA00023329"/>
    </source>
</evidence>
<dbReference type="GO" id="GO:0032588">
    <property type="term" value="C:trans-Golgi network membrane"/>
    <property type="evidence" value="ECO:0007669"/>
    <property type="project" value="TreeGrafter"/>
</dbReference>
<dbReference type="OMA" id="CQNCNIV"/>
<evidence type="ECO:0000313" key="10">
    <source>
        <dbReference type="Proteomes" id="UP000219813"/>
    </source>
</evidence>
<reference evidence="7" key="1">
    <citation type="submission" date="2016-05" db="EMBL/GenBank/DDBJ databases">
        <authorList>
            <person name="Lavstsen T."/>
            <person name="Jespersen J.S."/>
        </authorList>
    </citation>
    <scope>NUCLEOTIDE SEQUENCE [LARGE SCALE GENOMIC DNA]</scope>
</reference>
<dbReference type="InterPro" id="IPR013809">
    <property type="entry name" value="ENTH"/>
</dbReference>
<dbReference type="Pfam" id="PF01417">
    <property type="entry name" value="ENTH"/>
    <property type="match status" value="1"/>
</dbReference>
<dbReference type="InterPro" id="IPR039273">
    <property type="entry name" value="TEPSIN"/>
</dbReference>
<gene>
    <name evidence="8" type="primary">PmUG01_12057300</name>
    <name evidence="7" type="ORF">PMALA_022910</name>
    <name evidence="8" type="ORF">PMUG01_12057300</name>
</gene>
<evidence type="ECO:0000313" key="9">
    <source>
        <dbReference type="Proteomes" id="UP000078597"/>
    </source>
</evidence>
<proteinExistence type="predicted"/>
<reference evidence="9" key="2">
    <citation type="submission" date="2016-05" db="EMBL/GenBank/DDBJ databases">
        <authorList>
            <person name="Naeem Raeece"/>
        </authorList>
    </citation>
    <scope>NUCLEOTIDE SEQUENCE [LARGE SCALE GENOMIC DNA]</scope>
</reference>
<dbReference type="Proteomes" id="UP000219813">
    <property type="component" value="Chromosome 12"/>
</dbReference>
<dbReference type="GeneID" id="39870562"/>
<dbReference type="EMBL" id="FLQW01001229">
    <property type="protein sequence ID" value="SBS88529.1"/>
    <property type="molecule type" value="Genomic_DNA"/>
</dbReference>